<dbReference type="EMBL" id="SMMG02000002">
    <property type="protein sequence ID" value="KAA3483677.1"/>
    <property type="molecule type" value="Genomic_DNA"/>
</dbReference>
<accession>A0A5B6WS02</accession>
<gene>
    <name evidence="1" type="ORF">EPI10_005825</name>
</gene>
<evidence type="ECO:0000313" key="1">
    <source>
        <dbReference type="EMBL" id="KAA3483677.1"/>
    </source>
</evidence>
<protein>
    <submittedName>
        <fullName evidence="1">B-cell receptor-associated-like protein</fullName>
    </submittedName>
</protein>
<keyword evidence="2" id="KW-1185">Reference proteome</keyword>
<comment type="caution">
    <text evidence="1">The sequence shown here is derived from an EMBL/GenBank/DDBJ whole genome shotgun (WGS) entry which is preliminary data.</text>
</comment>
<organism evidence="1 2">
    <name type="scientific">Gossypium australe</name>
    <dbReference type="NCBI Taxonomy" id="47621"/>
    <lineage>
        <taxon>Eukaryota</taxon>
        <taxon>Viridiplantae</taxon>
        <taxon>Streptophyta</taxon>
        <taxon>Embryophyta</taxon>
        <taxon>Tracheophyta</taxon>
        <taxon>Spermatophyta</taxon>
        <taxon>Magnoliopsida</taxon>
        <taxon>eudicotyledons</taxon>
        <taxon>Gunneridae</taxon>
        <taxon>Pentapetalae</taxon>
        <taxon>rosids</taxon>
        <taxon>malvids</taxon>
        <taxon>Malvales</taxon>
        <taxon>Malvaceae</taxon>
        <taxon>Malvoideae</taxon>
        <taxon>Gossypium</taxon>
    </lineage>
</organism>
<evidence type="ECO:0000313" key="2">
    <source>
        <dbReference type="Proteomes" id="UP000325315"/>
    </source>
</evidence>
<proteinExistence type="predicted"/>
<sequence>MKNAYFTGMKVNKFRLGCFAGVQSSKECNFVYNCMPPLLVCGCIYRICKFHKEIQSLEEVEKRYKNE</sequence>
<dbReference type="Proteomes" id="UP000325315">
    <property type="component" value="Unassembled WGS sequence"/>
</dbReference>
<dbReference type="AlphaFoldDB" id="A0A5B6WS02"/>
<reference evidence="2" key="1">
    <citation type="journal article" date="2019" name="Plant Biotechnol. J.">
        <title>Genome sequencing of the Australian wild diploid species Gossypium australe highlights disease resistance and delayed gland morphogenesis.</title>
        <authorList>
            <person name="Cai Y."/>
            <person name="Cai X."/>
            <person name="Wang Q."/>
            <person name="Wang P."/>
            <person name="Zhang Y."/>
            <person name="Cai C."/>
            <person name="Xu Y."/>
            <person name="Wang K."/>
            <person name="Zhou Z."/>
            <person name="Wang C."/>
            <person name="Geng S."/>
            <person name="Li B."/>
            <person name="Dong Q."/>
            <person name="Hou Y."/>
            <person name="Wang H."/>
            <person name="Ai P."/>
            <person name="Liu Z."/>
            <person name="Yi F."/>
            <person name="Sun M."/>
            <person name="An G."/>
            <person name="Cheng J."/>
            <person name="Zhang Y."/>
            <person name="Shi Q."/>
            <person name="Xie Y."/>
            <person name="Shi X."/>
            <person name="Chang Y."/>
            <person name="Huang F."/>
            <person name="Chen Y."/>
            <person name="Hong S."/>
            <person name="Mi L."/>
            <person name="Sun Q."/>
            <person name="Zhang L."/>
            <person name="Zhou B."/>
            <person name="Peng R."/>
            <person name="Zhang X."/>
            <person name="Liu F."/>
        </authorList>
    </citation>
    <scope>NUCLEOTIDE SEQUENCE [LARGE SCALE GENOMIC DNA]</scope>
    <source>
        <strain evidence="2">cv. PA1801</strain>
    </source>
</reference>
<name>A0A5B6WS02_9ROSI</name>
<keyword evidence="1" id="KW-0675">Receptor</keyword>
<dbReference type="OrthoDB" id="1901634at2759"/>